<evidence type="ECO:0000313" key="2">
    <source>
        <dbReference type="Proteomes" id="UP000241074"/>
    </source>
</evidence>
<gene>
    <name evidence="1" type="ORF">C7S18_19125</name>
</gene>
<reference evidence="1 2" key="1">
    <citation type="submission" date="2018-03" db="EMBL/GenBank/DDBJ databases">
        <title>Ahniella affigens gen. nov., sp. nov., a gammaproteobacterium isolated from sandy soil near a stream.</title>
        <authorList>
            <person name="Ko Y."/>
            <person name="Kim J.-H."/>
        </authorList>
    </citation>
    <scope>NUCLEOTIDE SEQUENCE [LARGE SCALE GENOMIC DNA]</scope>
    <source>
        <strain evidence="1 2">D13</strain>
    </source>
</reference>
<proteinExistence type="predicted"/>
<dbReference type="Proteomes" id="UP000241074">
    <property type="component" value="Chromosome"/>
</dbReference>
<dbReference type="RefSeq" id="WP_106893070.1">
    <property type="nucleotide sequence ID" value="NZ_CP027860.1"/>
</dbReference>
<keyword evidence="2" id="KW-1185">Reference proteome</keyword>
<sequence>MLVAHQTIAPALALISQRSCTIASSPLPIPLSSNITQGIIFVVIPTKVGTQGNLAAVPQVFWIPTFVGMTPKRLHRKLQPFSHDLFRWHDGE</sequence>
<dbReference type="KEGG" id="xba:C7S18_19125"/>
<dbReference type="AlphaFoldDB" id="A0A2P1PWD4"/>
<accession>A0A2P1PWD4</accession>
<evidence type="ECO:0000313" key="1">
    <source>
        <dbReference type="EMBL" id="AVP99150.1"/>
    </source>
</evidence>
<protein>
    <submittedName>
        <fullName evidence="1">Uncharacterized protein</fullName>
    </submittedName>
</protein>
<name>A0A2P1PWD4_9GAMM</name>
<organism evidence="1 2">
    <name type="scientific">Ahniella affigens</name>
    <dbReference type="NCBI Taxonomy" id="2021234"/>
    <lineage>
        <taxon>Bacteria</taxon>
        <taxon>Pseudomonadati</taxon>
        <taxon>Pseudomonadota</taxon>
        <taxon>Gammaproteobacteria</taxon>
        <taxon>Lysobacterales</taxon>
        <taxon>Rhodanobacteraceae</taxon>
        <taxon>Ahniella</taxon>
    </lineage>
</organism>
<dbReference type="EMBL" id="CP027860">
    <property type="protein sequence ID" value="AVP99150.1"/>
    <property type="molecule type" value="Genomic_DNA"/>
</dbReference>
<reference evidence="1 2" key="2">
    <citation type="submission" date="2018-03" db="EMBL/GenBank/DDBJ databases">
        <authorList>
            <person name="Keele B.F."/>
        </authorList>
    </citation>
    <scope>NUCLEOTIDE SEQUENCE [LARGE SCALE GENOMIC DNA]</scope>
    <source>
        <strain evidence="1 2">D13</strain>
    </source>
</reference>